<evidence type="ECO:0000256" key="11">
    <source>
        <dbReference type="RuleBase" id="RU368036"/>
    </source>
</evidence>
<dbReference type="EC" id="3.4.19.13" evidence="11"/>
<comment type="caution">
    <text evidence="13">The sequence shown here is derived from an EMBL/GenBank/DDBJ whole genome shotgun (WGS) entry which is preliminary data.</text>
</comment>
<dbReference type="OrthoDB" id="9781342at2"/>
<dbReference type="InterPro" id="IPR043137">
    <property type="entry name" value="GGT_ssub_C"/>
</dbReference>
<dbReference type="EC" id="2.3.2.2" evidence="11"/>
<evidence type="ECO:0000256" key="4">
    <source>
        <dbReference type="ARBA" id="ARBA00022679"/>
    </source>
</evidence>
<dbReference type="Proteomes" id="UP000251213">
    <property type="component" value="Unassembled WGS sequence"/>
</dbReference>
<dbReference type="GO" id="GO:0103068">
    <property type="term" value="F:leukotriene C4 gamma-glutamyl transferase activity"/>
    <property type="evidence" value="ECO:0007669"/>
    <property type="project" value="UniProtKB-EC"/>
</dbReference>
<keyword evidence="12" id="KW-0812">Transmembrane</keyword>
<keyword evidence="7 11" id="KW-0012">Acyltransferase</keyword>
<feature type="binding site" evidence="10">
    <location>
        <position position="115"/>
    </location>
    <ligand>
        <name>L-glutamate</name>
        <dbReference type="ChEBI" id="CHEBI:29985"/>
    </ligand>
</feature>
<accession>A0A364K893</accession>
<evidence type="ECO:0000313" key="13">
    <source>
        <dbReference type="EMBL" id="RAL26514.1"/>
    </source>
</evidence>
<dbReference type="EMBL" id="QJKK01000001">
    <property type="protein sequence ID" value="RAL26514.1"/>
    <property type="molecule type" value="Genomic_DNA"/>
</dbReference>
<dbReference type="Pfam" id="PF01019">
    <property type="entry name" value="G_glu_transpept"/>
    <property type="match status" value="1"/>
</dbReference>
<comment type="catalytic activity">
    <reaction evidence="8 11">
        <text>an N-terminal (5-L-glutamyl)-[peptide] + an alpha-amino acid = 5-L-glutamyl amino acid + an N-terminal L-alpha-aminoacyl-[peptide]</text>
        <dbReference type="Rhea" id="RHEA:23904"/>
        <dbReference type="Rhea" id="RHEA-COMP:9780"/>
        <dbReference type="Rhea" id="RHEA-COMP:9795"/>
        <dbReference type="ChEBI" id="CHEBI:77644"/>
        <dbReference type="ChEBI" id="CHEBI:78597"/>
        <dbReference type="ChEBI" id="CHEBI:78599"/>
        <dbReference type="ChEBI" id="CHEBI:78608"/>
        <dbReference type="EC" id="2.3.2.2"/>
    </reaction>
</comment>
<dbReference type="GO" id="GO:0006750">
    <property type="term" value="P:glutathione biosynthetic process"/>
    <property type="evidence" value="ECO:0007669"/>
    <property type="project" value="UniProtKB-KW"/>
</dbReference>
<keyword evidence="11" id="KW-0317">Glutathione biosynthesis</keyword>
<sequence length="547" mass="60264">MPNKRFHVILSIIVTIGLVGAFFYQKYTYQDQSAAFEKTIQKKGTKKYGVAAGHPEAVRIGMEVLEQGGNAVDAAIAVSYALGVVELYGSGIGGGGTMLVYPANKKHKPAILDYREHAPFTGEIPENSVGIPGFVKGMEMAHKKYGKLPLKQLIQPSIDLAEKGFEVSSQLTYRLQGAQARMPVAQIPHLYPGGRPIAPKQLLQQKQLAETLKLIRDGGAQAFYSGALAKKIEQQTKGVKLTDLQKYQPTEKEPFVHKYKDYKIYTPGPPSGGIMLFQSLRMTEDLKIHTVKDMSADFIHLMGEVNKRANSSRIKYLGDPNFVNVPVKDMTTDGYIQRLSSSINRTQISEKYKVETDTIADKEDHDNTTHLVVVDQEGTVVSATNTLSNFFGSGIYVDGFFLNNQLANFSTNKKSPNSAQLGKKPLSYTAPTILVKNNKPVLAIGSAGGQRITPILTEVIVRLIEFKQPMQQAINQPRFMVDGKTVFLEKDIPVAEKAKLQKMGYSFEYKNIGNFYGGVQGIRIDPNVGVVDGGYDLRRGGAYKVSD</sequence>
<reference evidence="13 14" key="1">
    <citation type="submission" date="2018-06" db="EMBL/GenBank/DDBJ databases">
        <title>Thermoflavimicrobium daqus sp. nov., a thermophilic microbe isolated from Moutai-flavour Daqu.</title>
        <authorList>
            <person name="Wang X."/>
            <person name="Zhou H."/>
        </authorList>
    </citation>
    <scope>NUCLEOTIDE SEQUENCE [LARGE SCALE GENOMIC DNA]</scope>
    <source>
        <strain evidence="13 14">FBKL4.011</strain>
    </source>
</reference>
<evidence type="ECO:0000256" key="12">
    <source>
        <dbReference type="SAM" id="Phobius"/>
    </source>
</evidence>
<keyword evidence="5 11" id="KW-0378">Hydrolase</keyword>
<dbReference type="InterPro" id="IPR043138">
    <property type="entry name" value="GGT_lsub"/>
</dbReference>
<evidence type="ECO:0000313" key="14">
    <source>
        <dbReference type="Proteomes" id="UP000251213"/>
    </source>
</evidence>
<feature type="active site" description="Nucleophile" evidence="9">
    <location>
        <position position="368"/>
    </location>
</feature>
<evidence type="ECO:0000256" key="9">
    <source>
        <dbReference type="PIRSR" id="PIRSR600101-1"/>
    </source>
</evidence>
<dbReference type="RefSeq" id="WP_113657121.1">
    <property type="nucleotide sequence ID" value="NZ_KZ845663.1"/>
</dbReference>
<gene>
    <name evidence="13" type="primary">ggt</name>
    <name evidence="13" type="ORF">DL897_00195</name>
</gene>
<evidence type="ECO:0000256" key="6">
    <source>
        <dbReference type="ARBA" id="ARBA00023145"/>
    </source>
</evidence>
<evidence type="ECO:0000256" key="7">
    <source>
        <dbReference type="ARBA" id="ARBA00023315"/>
    </source>
</evidence>
<comment type="PTM">
    <text evidence="11">Cleaved by autocatalysis into a large and a small subunit.</text>
</comment>
<dbReference type="InterPro" id="IPR029055">
    <property type="entry name" value="Ntn_hydrolases_N"/>
</dbReference>
<dbReference type="PRINTS" id="PR01210">
    <property type="entry name" value="GGTRANSPTASE"/>
</dbReference>
<keyword evidence="6 11" id="KW-0865">Zymogen</keyword>
<proteinExistence type="inferred from homology"/>
<evidence type="ECO:0000256" key="3">
    <source>
        <dbReference type="ARBA" id="ARBA00009381"/>
    </source>
</evidence>
<reference evidence="13 14" key="2">
    <citation type="submission" date="2018-06" db="EMBL/GenBank/DDBJ databases">
        <authorList>
            <person name="Zhirakovskaya E."/>
        </authorList>
    </citation>
    <scope>NUCLEOTIDE SEQUENCE [LARGE SCALE GENOMIC DNA]</scope>
    <source>
        <strain evidence="13 14">FBKL4.011</strain>
    </source>
</reference>
<comment type="similarity">
    <text evidence="3 11">Belongs to the gamma-glutamyltransferase family.</text>
</comment>
<dbReference type="GO" id="GO:0036374">
    <property type="term" value="F:glutathione hydrolase activity"/>
    <property type="evidence" value="ECO:0007669"/>
    <property type="project" value="UniProtKB-UniRule"/>
</dbReference>
<dbReference type="UniPathway" id="UPA00204"/>
<dbReference type="GO" id="GO:0006751">
    <property type="term" value="P:glutathione catabolic process"/>
    <property type="evidence" value="ECO:0007669"/>
    <property type="project" value="UniProtKB-UniRule"/>
</dbReference>
<comment type="pathway">
    <text evidence="11">Sulfur metabolism; glutathione metabolism.</text>
</comment>
<evidence type="ECO:0000256" key="10">
    <source>
        <dbReference type="PIRSR" id="PIRSR600101-2"/>
    </source>
</evidence>
<evidence type="ECO:0000256" key="1">
    <source>
        <dbReference type="ARBA" id="ARBA00001049"/>
    </source>
</evidence>
<dbReference type="PANTHER" id="PTHR43199:SF1">
    <property type="entry name" value="GLUTATHIONE HYDROLASE PROENZYME"/>
    <property type="match status" value="1"/>
</dbReference>
<protein>
    <recommendedName>
        <fullName evidence="11">Glutathione hydrolase proenzyme</fullName>
        <ecNumber evidence="11">2.3.2.2</ecNumber>
        <ecNumber evidence="11">3.4.19.13</ecNumber>
    </recommendedName>
    <component>
        <recommendedName>
            <fullName evidence="11">Glutathione hydrolase large chain</fullName>
        </recommendedName>
    </component>
    <component>
        <recommendedName>
            <fullName evidence="11">Glutathione hydrolase small chain</fullName>
        </recommendedName>
    </component>
</protein>
<dbReference type="SUPFAM" id="SSF56235">
    <property type="entry name" value="N-terminal nucleophile aminohydrolases (Ntn hydrolases)"/>
    <property type="match status" value="1"/>
</dbReference>
<keyword evidence="14" id="KW-1185">Reference proteome</keyword>
<evidence type="ECO:0000256" key="8">
    <source>
        <dbReference type="ARBA" id="ARBA00047417"/>
    </source>
</evidence>
<dbReference type="InterPro" id="IPR051792">
    <property type="entry name" value="GGT_bact"/>
</dbReference>
<name>A0A364K893_9BACL</name>
<comment type="catalytic activity">
    <reaction evidence="2 11">
        <text>glutathione + H2O = L-cysteinylglycine + L-glutamate</text>
        <dbReference type="Rhea" id="RHEA:28807"/>
        <dbReference type="ChEBI" id="CHEBI:15377"/>
        <dbReference type="ChEBI" id="CHEBI:29985"/>
        <dbReference type="ChEBI" id="CHEBI:57925"/>
        <dbReference type="ChEBI" id="CHEBI:61694"/>
        <dbReference type="EC" id="3.4.19.13"/>
    </reaction>
</comment>
<dbReference type="AlphaFoldDB" id="A0A364K893"/>
<comment type="subunit">
    <text evidence="11">This enzyme consists of two polypeptide chains, which are synthesized in precursor form from a single polypeptide.</text>
</comment>
<feature type="binding site" evidence="10">
    <location>
        <position position="449"/>
    </location>
    <ligand>
        <name>L-glutamate</name>
        <dbReference type="ChEBI" id="CHEBI:29985"/>
    </ligand>
</feature>
<keyword evidence="12" id="KW-0472">Membrane</keyword>
<keyword evidence="4 11" id="KW-0808">Transferase</keyword>
<keyword evidence="12" id="KW-1133">Transmembrane helix</keyword>
<evidence type="ECO:0000256" key="2">
    <source>
        <dbReference type="ARBA" id="ARBA00001089"/>
    </source>
</evidence>
<evidence type="ECO:0000256" key="5">
    <source>
        <dbReference type="ARBA" id="ARBA00022801"/>
    </source>
</evidence>
<dbReference type="PANTHER" id="PTHR43199">
    <property type="entry name" value="GLUTATHIONE HYDROLASE"/>
    <property type="match status" value="1"/>
</dbReference>
<organism evidence="13 14">
    <name type="scientific">Thermoflavimicrobium daqui</name>
    <dbReference type="NCBI Taxonomy" id="2137476"/>
    <lineage>
        <taxon>Bacteria</taxon>
        <taxon>Bacillati</taxon>
        <taxon>Bacillota</taxon>
        <taxon>Bacilli</taxon>
        <taxon>Bacillales</taxon>
        <taxon>Thermoactinomycetaceae</taxon>
        <taxon>Thermoflavimicrobium</taxon>
    </lineage>
</organism>
<dbReference type="InterPro" id="IPR000101">
    <property type="entry name" value="GGT_peptidase"/>
</dbReference>
<feature type="transmembrane region" description="Helical" evidence="12">
    <location>
        <begin position="6"/>
        <end position="24"/>
    </location>
</feature>
<comment type="catalytic activity">
    <reaction evidence="1 11">
        <text>an S-substituted glutathione + H2O = an S-substituted L-cysteinylglycine + L-glutamate</text>
        <dbReference type="Rhea" id="RHEA:59468"/>
        <dbReference type="ChEBI" id="CHEBI:15377"/>
        <dbReference type="ChEBI" id="CHEBI:29985"/>
        <dbReference type="ChEBI" id="CHEBI:90779"/>
        <dbReference type="ChEBI" id="CHEBI:143103"/>
        <dbReference type="EC" id="3.4.19.13"/>
    </reaction>
</comment>
<dbReference type="Gene3D" id="3.60.20.40">
    <property type="match status" value="1"/>
</dbReference>
<dbReference type="NCBIfam" id="TIGR00066">
    <property type="entry name" value="g_glut_trans"/>
    <property type="match status" value="1"/>
</dbReference>
<dbReference type="Gene3D" id="1.10.246.130">
    <property type="match status" value="1"/>
</dbReference>